<dbReference type="PANTHER" id="PTHR30296">
    <property type="entry name" value="UNCHARACTERIZED PROTEIN YKGE"/>
    <property type="match status" value="1"/>
</dbReference>
<dbReference type="AlphaFoldDB" id="A0AAC8W4Y5"/>
<feature type="domain" description="Cysteine-rich" evidence="1">
    <location>
        <begin position="14"/>
        <end position="95"/>
    </location>
</feature>
<reference evidence="3" key="1">
    <citation type="submission" date="2015-08" db="EMBL/GenBank/DDBJ databases">
        <title>Complete Genome Sequence of Azospirillum thiophilum BV-S.</title>
        <authorList>
            <person name="Fomenkov A."/>
            <person name="Vincze T."/>
            <person name="Grabovich M."/>
            <person name="Dubinina G."/>
            <person name="Orlova M."/>
            <person name="Belousova E."/>
            <person name="Roberts R.J."/>
        </authorList>
    </citation>
    <scope>NUCLEOTIDE SEQUENCE [LARGE SCALE GENOMIC DNA]</scope>
    <source>
        <strain evidence="3">BV-S</strain>
    </source>
</reference>
<dbReference type="PANTHER" id="PTHR30296:SF0">
    <property type="entry name" value="LACTATE UTILIZATION PROTEIN A"/>
    <property type="match status" value="1"/>
</dbReference>
<dbReference type="Pfam" id="PF02754">
    <property type="entry name" value="CCG"/>
    <property type="match status" value="2"/>
</dbReference>
<dbReference type="RefSeq" id="WP_045584941.1">
    <property type="nucleotide sequence ID" value="NZ_CP012406.1"/>
</dbReference>
<accession>A0AAC8W4Y5</accession>
<protein>
    <submittedName>
        <fullName evidence="2">Oxidoreductase</fullName>
    </submittedName>
</protein>
<dbReference type="GO" id="GO:0016491">
    <property type="term" value="F:oxidoreductase activity"/>
    <property type="evidence" value="ECO:0007669"/>
    <property type="project" value="UniProtKB-ARBA"/>
</dbReference>
<evidence type="ECO:0000313" key="2">
    <source>
        <dbReference type="EMBL" id="ALG74991.1"/>
    </source>
</evidence>
<keyword evidence="3" id="KW-1185">Reference proteome</keyword>
<sequence length="262" mass="28127">MSATPQPTPKPTRVYYFGTCLVDLFFPDAGMAGIELLQSQGLTVVFPQGQSCCGQPAYNSGYRAEALKVARAQLGLFPGEDPIVVPSGSCAGMMKKHWPDLFRGEPDEAKAVQVAGRVWELTQFLVQVLDVRLTDKGEPVRVTWHASCHAQREMGVVEEPKSLLRQLANVELVELKREKECCGFGGTFAVRHPEISAAMVGDKLADIADTGAARVVSGDCGCLLNIAGALEAADKSAGRPAGNRPVGGQHIAQFLKERIHGQ</sequence>
<dbReference type="EMBL" id="CP012406">
    <property type="protein sequence ID" value="ALG74991.1"/>
    <property type="molecule type" value="Genomic_DNA"/>
</dbReference>
<organism evidence="2 3">
    <name type="scientific">Azospirillum thiophilum</name>
    <dbReference type="NCBI Taxonomy" id="528244"/>
    <lineage>
        <taxon>Bacteria</taxon>
        <taxon>Pseudomonadati</taxon>
        <taxon>Pseudomonadota</taxon>
        <taxon>Alphaproteobacteria</taxon>
        <taxon>Rhodospirillales</taxon>
        <taxon>Azospirillaceae</taxon>
        <taxon>Azospirillum</taxon>
    </lineage>
</organism>
<gene>
    <name evidence="2" type="ORF">AL072_28800</name>
</gene>
<dbReference type="Proteomes" id="UP000069935">
    <property type="component" value="Chromosome 6"/>
</dbReference>
<reference evidence="2 3" key="2">
    <citation type="journal article" date="2016" name="Genome Announc.">
        <title>Complete Genome Sequence of a Strain of Azospirillum thiophilum Isolated from a Sulfide Spring.</title>
        <authorList>
            <person name="Fomenkov A."/>
            <person name="Vincze T."/>
            <person name="Grabovich M."/>
            <person name="Anton B.P."/>
            <person name="Dubinina G."/>
            <person name="Orlova M."/>
            <person name="Belousova E."/>
            <person name="Roberts R.J."/>
        </authorList>
    </citation>
    <scope>NUCLEOTIDE SEQUENCE [LARGE SCALE GENOMIC DNA]</scope>
    <source>
        <strain evidence="2 3">BV-S</strain>
    </source>
</reference>
<dbReference type="KEGG" id="ati:AL072_28800"/>
<feature type="domain" description="Cysteine-rich" evidence="1">
    <location>
        <begin position="142"/>
        <end position="226"/>
    </location>
</feature>
<proteinExistence type="predicted"/>
<name>A0AAC8W4Y5_9PROT</name>
<evidence type="ECO:0000313" key="3">
    <source>
        <dbReference type="Proteomes" id="UP000069935"/>
    </source>
</evidence>
<evidence type="ECO:0000259" key="1">
    <source>
        <dbReference type="Pfam" id="PF02754"/>
    </source>
</evidence>
<dbReference type="InterPro" id="IPR004017">
    <property type="entry name" value="Cys_rich_dom"/>
</dbReference>
<dbReference type="GO" id="GO:0005829">
    <property type="term" value="C:cytosol"/>
    <property type="evidence" value="ECO:0007669"/>
    <property type="project" value="TreeGrafter"/>
</dbReference>